<proteinExistence type="predicted"/>
<reference evidence="2 3" key="1">
    <citation type="submission" date="2019-07" db="EMBL/GenBank/DDBJ databases">
        <title>De Novo Assembly of kiwifruit Actinidia rufa.</title>
        <authorList>
            <person name="Sugita-Konishi S."/>
            <person name="Sato K."/>
            <person name="Mori E."/>
            <person name="Abe Y."/>
            <person name="Kisaki G."/>
            <person name="Hamano K."/>
            <person name="Suezawa K."/>
            <person name="Otani M."/>
            <person name="Fukuda T."/>
            <person name="Manabe T."/>
            <person name="Gomi K."/>
            <person name="Tabuchi M."/>
            <person name="Akimitsu K."/>
            <person name="Kataoka I."/>
        </authorList>
    </citation>
    <scope>NUCLEOTIDE SEQUENCE [LARGE SCALE GENOMIC DNA]</scope>
    <source>
        <strain evidence="3">cv. Fuchu</strain>
    </source>
</reference>
<comment type="caution">
    <text evidence="2">The sequence shown here is derived from an EMBL/GenBank/DDBJ whole genome shotgun (WGS) entry which is preliminary data.</text>
</comment>
<name>A0A7J0F0T9_9ERIC</name>
<keyword evidence="3" id="KW-1185">Reference proteome</keyword>
<evidence type="ECO:0000256" key="1">
    <source>
        <dbReference type="SAM" id="MobiDB-lite"/>
    </source>
</evidence>
<dbReference type="EMBL" id="BJWL01000008">
    <property type="protein sequence ID" value="GFY92311.1"/>
    <property type="molecule type" value="Genomic_DNA"/>
</dbReference>
<dbReference type="GO" id="GO:0016301">
    <property type="term" value="F:kinase activity"/>
    <property type="evidence" value="ECO:0007669"/>
    <property type="project" value="UniProtKB-KW"/>
</dbReference>
<gene>
    <name evidence="2" type="ORF">Acr_08g0007070</name>
</gene>
<keyword evidence="2" id="KW-0808">Transferase</keyword>
<dbReference type="AlphaFoldDB" id="A0A7J0F0T9"/>
<keyword evidence="2" id="KW-0418">Kinase</keyword>
<feature type="region of interest" description="Disordered" evidence="1">
    <location>
        <begin position="151"/>
        <end position="173"/>
    </location>
</feature>
<protein>
    <submittedName>
        <fullName evidence="2">Histidine kinase 1</fullName>
    </submittedName>
</protein>
<evidence type="ECO:0000313" key="2">
    <source>
        <dbReference type="EMBL" id="GFY92311.1"/>
    </source>
</evidence>
<organism evidence="2 3">
    <name type="scientific">Actinidia rufa</name>
    <dbReference type="NCBI Taxonomy" id="165716"/>
    <lineage>
        <taxon>Eukaryota</taxon>
        <taxon>Viridiplantae</taxon>
        <taxon>Streptophyta</taxon>
        <taxon>Embryophyta</taxon>
        <taxon>Tracheophyta</taxon>
        <taxon>Spermatophyta</taxon>
        <taxon>Magnoliopsida</taxon>
        <taxon>eudicotyledons</taxon>
        <taxon>Gunneridae</taxon>
        <taxon>Pentapetalae</taxon>
        <taxon>asterids</taxon>
        <taxon>Ericales</taxon>
        <taxon>Actinidiaceae</taxon>
        <taxon>Actinidia</taxon>
    </lineage>
</organism>
<dbReference type="Proteomes" id="UP000585474">
    <property type="component" value="Unassembled WGS sequence"/>
</dbReference>
<evidence type="ECO:0000313" key="3">
    <source>
        <dbReference type="Proteomes" id="UP000585474"/>
    </source>
</evidence>
<accession>A0A7J0F0T9</accession>
<sequence length="173" mass="19001">MGIRHGGTDLGLCIVRTLVNKMGGEIKVVKKNGPELRANIHSVHLVNKPMVEHSIWGGGLLCKLRSIPSISLAVWCSPFELSIYCSTRFDSVSTALHTDYQMTSWHSEVKEGCTSMDLSLEQNPASVPVQALDDASSIEVLSPEVVNLQKKEKIQESSSEKNLEKLEGISGRR</sequence>
<feature type="compositionally biased region" description="Basic and acidic residues" evidence="1">
    <location>
        <begin position="151"/>
        <end position="167"/>
    </location>
</feature>